<proteinExistence type="predicted"/>
<evidence type="ECO:0000313" key="1">
    <source>
        <dbReference type="EMBL" id="KIN93662.1"/>
    </source>
</evidence>
<dbReference type="AlphaFoldDB" id="A0A0C3I977"/>
<evidence type="ECO:0000313" key="2">
    <source>
        <dbReference type="Proteomes" id="UP000054217"/>
    </source>
</evidence>
<reference evidence="2" key="2">
    <citation type="submission" date="2015-01" db="EMBL/GenBank/DDBJ databases">
        <title>Evolutionary Origins and Diversification of the Mycorrhizal Mutualists.</title>
        <authorList>
            <consortium name="DOE Joint Genome Institute"/>
            <consortium name="Mycorrhizal Genomics Consortium"/>
            <person name="Kohler A."/>
            <person name="Kuo A."/>
            <person name="Nagy L.G."/>
            <person name="Floudas D."/>
            <person name="Copeland A."/>
            <person name="Barry K.W."/>
            <person name="Cichocki N."/>
            <person name="Veneault-Fourrey C."/>
            <person name="LaButti K."/>
            <person name="Lindquist E.A."/>
            <person name="Lipzen A."/>
            <person name="Lundell T."/>
            <person name="Morin E."/>
            <person name="Murat C."/>
            <person name="Riley R."/>
            <person name="Ohm R."/>
            <person name="Sun H."/>
            <person name="Tunlid A."/>
            <person name="Henrissat B."/>
            <person name="Grigoriev I.V."/>
            <person name="Hibbett D.S."/>
            <person name="Martin F."/>
        </authorList>
    </citation>
    <scope>NUCLEOTIDE SEQUENCE [LARGE SCALE GENOMIC DNA]</scope>
    <source>
        <strain evidence="2">Marx 270</strain>
    </source>
</reference>
<keyword evidence="2" id="KW-1185">Reference proteome</keyword>
<dbReference type="InterPro" id="IPR027796">
    <property type="entry name" value="OTT_1508_deam-like"/>
</dbReference>
<dbReference type="OrthoDB" id="3063780at2759"/>
<dbReference type="Proteomes" id="UP000054217">
    <property type="component" value="Unassembled WGS sequence"/>
</dbReference>
<dbReference type="EMBL" id="KN832147">
    <property type="protein sequence ID" value="KIN93662.1"/>
    <property type="molecule type" value="Genomic_DNA"/>
</dbReference>
<organism evidence="1 2">
    <name type="scientific">Pisolithus tinctorius Marx 270</name>
    <dbReference type="NCBI Taxonomy" id="870435"/>
    <lineage>
        <taxon>Eukaryota</taxon>
        <taxon>Fungi</taxon>
        <taxon>Dikarya</taxon>
        <taxon>Basidiomycota</taxon>
        <taxon>Agaricomycotina</taxon>
        <taxon>Agaricomycetes</taxon>
        <taxon>Agaricomycetidae</taxon>
        <taxon>Boletales</taxon>
        <taxon>Sclerodermatineae</taxon>
        <taxon>Pisolithaceae</taxon>
        <taxon>Pisolithus</taxon>
    </lineage>
</organism>
<protein>
    <submittedName>
        <fullName evidence="1">Uncharacterized protein</fullName>
    </submittedName>
</protein>
<dbReference type="InParanoid" id="A0A0C3I977"/>
<accession>A0A0C3I977</accession>
<name>A0A0C3I977_PISTI</name>
<dbReference type="HOGENOM" id="CLU_039517_0_0_1"/>
<gene>
    <name evidence="1" type="ORF">M404DRAFT_487145</name>
</gene>
<sequence length="452" mass="51749">MENQTRLSEYLRVLQHLGYSHPSTRSNSAHRDRKTDEEIRILDTLAVALTSGTRGEVIATSFNKREPVTLLLAKNTPCDATDREAVQELVKRITSPQTQNFENVLPFLFVHCKVNMMNRISKLLKALKEFRSDLQTILGIHGPFSSLAEEFPGSEEYRAWKYGQRVPSFSEMLHDLLEDIQETARTLNIENPGQPSVDLFVILSATLSMLQSSRLLRLRSTTEPSVELLHDRINYVCQYSQGVDSLIVYAKHYFPNGIPCLWLEAPADSAETIFKLKSGYKIIIERAFHRTLFPDNVQELLHRQFPYKHKWKKSVVIKTRVHAEIQLVLYLSKAYFPLDPQRPHPIGTSKRSCMCCALWIREYNEQFSTYWMTSGSHGKAYPAWALPGVDSVDKRVREEVENQVIAAAKSIHLFPQSPRSDEFRSRNTGMAVEPASIGQLIEKIVRWRSGSS</sequence>
<dbReference type="Pfam" id="PF14441">
    <property type="entry name" value="OTT_1508_deam"/>
    <property type="match status" value="1"/>
</dbReference>
<reference evidence="1 2" key="1">
    <citation type="submission" date="2014-04" db="EMBL/GenBank/DDBJ databases">
        <authorList>
            <consortium name="DOE Joint Genome Institute"/>
            <person name="Kuo A."/>
            <person name="Kohler A."/>
            <person name="Costa M.D."/>
            <person name="Nagy L.G."/>
            <person name="Floudas D."/>
            <person name="Copeland A."/>
            <person name="Barry K.W."/>
            <person name="Cichocki N."/>
            <person name="Veneault-Fourrey C."/>
            <person name="LaButti K."/>
            <person name="Lindquist E.A."/>
            <person name="Lipzen A."/>
            <person name="Lundell T."/>
            <person name="Morin E."/>
            <person name="Murat C."/>
            <person name="Sun H."/>
            <person name="Tunlid A."/>
            <person name="Henrissat B."/>
            <person name="Grigoriev I.V."/>
            <person name="Hibbett D.S."/>
            <person name="Martin F."/>
            <person name="Nordberg H.P."/>
            <person name="Cantor M.N."/>
            <person name="Hua S.X."/>
        </authorList>
    </citation>
    <scope>NUCLEOTIDE SEQUENCE [LARGE SCALE GENOMIC DNA]</scope>
    <source>
        <strain evidence="1 2">Marx 270</strain>
    </source>
</reference>